<evidence type="ECO:0000256" key="10">
    <source>
        <dbReference type="ARBA" id="ARBA00022679"/>
    </source>
</evidence>
<name>A0A2J0LEQ4_9BACT</name>
<comment type="pathway">
    <text evidence="4">Lipid metabolism.</text>
</comment>
<keyword evidence="10" id="KW-0808">Transferase</keyword>
<proteinExistence type="inferred from homology"/>
<dbReference type="PANTHER" id="PTHR46382:SF1">
    <property type="entry name" value="PHOSPHATIDATE CYTIDYLYLTRANSFERASE"/>
    <property type="match status" value="1"/>
</dbReference>
<protein>
    <recommendedName>
        <fullName evidence="7">Phosphatidate cytidylyltransferase</fullName>
        <ecNumber evidence="6">2.7.7.41</ecNumber>
    </recommendedName>
    <alternativeName>
        <fullName evidence="20">CDP-DAG synthase</fullName>
    </alternativeName>
    <alternativeName>
        <fullName evidence="22">CDP-DG synthase</fullName>
    </alternativeName>
    <alternativeName>
        <fullName evidence="18">CDP-diacylglycerol synthase</fullName>
    </alternativeName>
    <alternativeName>
        <fullName evidence="21">CDP-diglyceride pyrophosphorylase</fullName>
    </alternativeName>
    <alternativeName>
        <fullName evidence="23">CDP-diglyceride synthase</fullName>
    </alternativeName>
    <alternativeName>
        <fullName evidence="19">CTP:phosphatidate cytidylyltransferase</fullName>
    </alternativeName>
</protein>
<evidence type="ECO:0000256" key="16">
    <source>
        <dbReference type="ARBA" id="ARBA00023209"/>
    </source>
</evidence>
<comment type="pathway">
    <text evidence="3">Phospholipid metabolism; CDP-diacylglycerol biosynthesis; CDP-diacylglycerol from sn-glycerol 3-phosphate: step 3/3.</text>
</comment>
<sequence length="255" mass="28760">MFSFIALTVFVFPNWFFGLMTIIIISVALFEFYAMIEKKGVITYKIFGLLLGIAIPLSIYQEFKLTSGWEFFFVAAACFILFVMQLARRGQDQAVLSVSTTIFGILYVSWFLSFIIRIKFLPEGAWLVVFLILVTKASDMAAYAIGSLFGRHTLIQRISPKKTWEGAIAGFVASILMAFFCRRFVPQIPAGHILYLGAFLGLMALIGDLYESLLKRDCQTKDASSIFPGLGGMLDVIDSIIFTAPVFYFYIKYFL</sequence>
<dbReference type="PANTHER" id="PTHR46382">
    <property type="entry name" value="PHOSPHATIDATE CYTIDYLYLTRANSFERASE"/>
    <property type="match status" value="1"/>
</dbReference>
<feature type="transmembrane region" description="Helical" evidence="24">
    <location>
        <begin position="46"/>
        <end position="63"/>
    </location>
</feature>
<evidence type="ECO:0000256" key="2">
    <source>
        <dbReference type="ARBA" id="ARBA00004651"/>
    </source>
</evidence>
<evidence type="ECO:0000256" key="3">
    <source>
        <dbReference type="ARBA" id="ARBA00005119"/>
    </source>
</evidence>
<keyword evidence="12" id="KW-0548">Nucleotidyltransferase</keyword>
<keyword evidence="14" id="KW-0443">Lipid metabolism</keyword>
<organism evidence="25 26">
    <name type="scientific">Candidatus Taenaricola geysiri</name>
    <dbReference type="NCBI Taxonomy" id="1974752"/>
    <lineage>
        <taxon>Bacteria</taxon>
        <taxon>Pseudomonadati</taxon>
        <taxon>Candidatus Omnitrophota</taxon>
        <taxon>Candidatus Taenaricola</taxon>
    </lineage>
</organism>
<keyword evidence="9" id="KW-0444">Lipid biosynthesis</keyword>
<feature type="transmembrane region" description="Helical" evidence="24">
    <location>
        <begin position="94"/>
        <end position="118"/>
    </location>
</feature>
<evidence type="ECO:0000256" key="4">
    <source>
        <dbReference type="ARBA" id="ARBA00005189"/>
    </source>
</evidence>
<dbReference type="EMBL" id="PFGP01000093">
    <property type="protein sequence ID" value="PIW66331.1"/>
    <property type="molecule type" value="Genomic_DNA"/>
</dbReference>
<evidence type="ECO:0000256" key="18">
    <source>
        <dbReference type="ARBA" id="ARBA00029893"/>
    </source>
</evidence>
<evidence type="ECO:0000313" key="25">
    <source>
        <dbReference type="EMBL" id="PIW66331.1"/>
    </source>
</evidence>
<feature type="transmembrane region" description="Helical" evidence="24">
    <location>
        <begin position="69"/>
        <end position="87"/>
    </location>
</feature>
<feature type="transmembrane region" description="Helical" evidence="24">
    <location>
        <begin position="12"/>
        <end position="34"/>
    </location>
</feature>
<dbReference type="GO" id="GO:0004605">
    <property type="term" value="F:phosphatidate cytidylyltransferase activity"/>
    <property type="evidence" value="ECO:0007669"/>
    <property type="project" value="UniProtKB-EC"/>
</dbReference>
<evidence type="ECO:0000256" key="11">
    <source>
        <dbReference type="ARBA" id="ARBA00022692"/>
    </source>
</evidence>
<evidence type="ECO:0000256" key="12">
    <source>
        <dbReference type="ARBA" id="ARBA00022695"/>
    </source>
</evidence>
<evidence type="ECO:0000256" key="14">
    <source>
        <dbReference type="ARBA" id="ARBA00023098"/>
    </source>
</evidence>
<evidence type="ECO:0000256" key="17">
    <source>
        <dbReference type="ARBA" id="ARBA00023264"/>
    </source>
</evidence>
<evidence type="ECO:0000256" key="5">
    <source>
        <dbReference type="ARBA" id="ARBA00010185"/>
    </source>
</evidence>
<feature type="transmembrane region" description="Helical" evidence="24">
    <location>
        <begin position="124"/>
        <end position="145"/>
    </location>
</feature>
<evidence type="ECO:0000256" key="9">
    <source>
        <dbReference type="ARBA" id="ARBA00022516"/>
    </source>
</evidence>
<accession>A0A2J0LEQ4</accession>
<evidence type="ECO:0000256" key="6">
    <source>
        <dbReference type="ARBA" id="ARBA00012487"/>
    </source>
</evidence>
<keyword evidence="15 24" id="KW-0472">Membrane</keyword>
<dbReference type="EC" id="2.7.7.41" evidence="6"/>
<evidence type="ECO:0000256" key="7">
    <source>
        <dbReference type="ARBA" id="ARBA00019373"/>
    </source>
</evidence>
<keyword evidence="17" id="KW-1208">Phospholipid metabolism</keyword>
<comment type="subcellular location">
    <subcellularLocation>
        <location evidence="2">Cell membrane</location>
        <topology evidence="2">Multi-pass membrane protein</topology>
    </subcellularLocation>
</comment>
<evidence type="ECO:0000256" key="22">
    <source>
        <dbReference type="ARBA" id="ARBA00032743"/>
    </source>
</evidence>
<evidence type="ECO:0000256" key="23">
    <source>
        <dbReference type="ARBA" id="ARBA00033406"/>
    </source>
</evidence>
<evidence type="ECO:0000256" key="8">
    <source>
        <dbReference type="ARBA" id="ARBA00022475"/>
    </source>
</evidence>
<evidence type="ECO:0000256" key="21">
    <source>
        <dbReference type="ARBA" id="ARBA00032396"/>
    </source>
</evidence>
<evidence type="ECO:0000256" key="1">
    <source>
        <dbReference type="ARBA" id="ARBA00001698"/>
    </source>
</evidence>
<dbReference type="Pfam" id="PF01148">
    <property type="entry name" value="CTP_transf_1"/>
    <property type="match status" value="1"/>
</dbReference>
<feature type="transmembrane region" description="Helical" evidence="24">
    <location>
        <begin position="230"/>
        <end position="251"/>
    </location>
</feature>
<keyword evidence="13 24" id="KW-1133">Transmembrane helix</keyword>
<keyword evidence="16" id="KW-0594">Phospholipid biosynthesis</keyword>
<reference evidence="25 26" key="1">
    <citation type="submission" date="2017-09" db="EMBL/GenBank/DDBJ databases">
        <title>Depth-based differentiation of microbial function through sediment-hosted aquifers and enrichment of novel symbionts in the deep terrestrial subsurface.</title>
        <authorList>
            <person name="Probst A.J."/>
            <person name="Ladd B."/>
            <person name="Jarett J.K."/>
            <person name="Geller-Mcgrath D.E."/>
            <person name="Sieber C.M."/>
            <person name="Emerson J.B."/>
            <person name="Anantharaman K."/>
            <person name="Thomas B.C."/>
            <person name="Malmstrom R."/>
            <person name="Stieglmeier M."/>
            <person name="Klingl A."/>
            <person name="Woyke T."/>
            <person name="Ryan C.M."/>
            <person name="Banfield J.F."/>
        </authorList>
    </citation>
    <scope>NUCLEOTIDE SEQUENCE [LARGE SCALE GENOMIC DNA]</scope>
    <source>
        <strain evidence="25">CG12_big_fil_rev_8_21_14_0_65_43_15</strain>
    </source>
</reference>
<evidence type="ECO:0000256" key="15">
    <source>
        <dbReference type="ARBA" id="ARBA00023136"/>
    </source>
</evidence>
<evidence type="ECO:0000256" key="19">
    <source>
        <dbReference type="ARBA" id="ARBA00031825"/>
    </source>
</evidence>
<dbReference type="GO" id="GO:0005886">
    <property type="term" value="C:plasma membrane"/>
    <property type="evidence" value="ECO:0007669"/>
    <property type="project" value="UniProtKB-SubCell"/>
</dbReference>
<evidence type="ECO:0000313" key="26">
    <source>
        <dbReference type="Proteomes" id="UP000231267"/>
    </source>
</evidence>
<dbReference type="Proteomes" id="UP000231267">
    <property type="component" value="Unassembled WGS sequence"/>
</dbReference>
<dbReference type="GO" id="GO:0016024">
    <property type="term" value="P:CDP-diacylglycerol biosynthetic process"/>
    <property type="evidence" value="ECO:0007669"/>
    <property type="project" value="TreeGrafter"/>
</dbReference>
<gene>
    <name evidence="25" type="ORF">COW11_03925</name>
</gene>
<dbReference type="AlphaFoldDB" id="A0A2J0LEQ4"/>
<evidence type="ECO:0000256" key="13">
    <source>
        <dbReference type="ARBA" id="ARBA00022989"/>
    </source>
</evidence>
<keyword evidence="8" id="KW-1003">Cell membrane</keyword>
<comment type="caution">
    <text evidence="25">The sequence shown here is derived from an EMBL/GenBank/DDBJ whole genome shotgun (WGS) entry which is preliminary data.</text>
</comment>
<comment type="catalytic activity">
    <reaction evidence="1">
        <text>a 1,2-diacyl-sn-glycero-3-phosphate + CTP + H(+) = a CDP-1,2-diacyl-sn-glycerol + diphosphate</text>
        <dbReference type="Rhea" id="RHEA:16229"/>
        <dbReference type="ChEBI" id="CHEBI:15378"/>
        <dbReference type="ChEBI" id="CHEBI:33019"/>
        <dbReference type="ChEBI" id="CHEBI:37563"/>
        <dbReference type="ChEBI" id="CHEBI:58332"/>
        <dbReference type="ChEBI" id="CHEBI:58608"/>
        <dbReference type="EC" id="2.7.7.41"/>
    </reaction>
</comment>
<feature type="transmembrane region" description="Helical" evidence="24">
    <location>
        <begin position="191"/>
        <end position="210"/>
    </location>
</feature>
<evidence type="ECO:0000256" key="20">
    <source>
        <dbReference type="ARBA" id="ARBA00032253"/>
    </source>
</evidence>
<comment type="similarity">
    <text evidence="5">Belongs to the CDS family.</text>
</comment>
<evidence type="ECO:0000256" key="24">
    <source>
        <dbReference type="SAM" id="Phobius"/>
    </source>
</evidence>
<keyword evidence="11 24" id="KW-0812">Transmembrane</keyword>